<dbReference type="GO" id="GO:0051259">
    <property type="term" value="P:protein complex oligomerization"/>
    <property type="evidence" value="ECO:0007669"/>
    <property type="project" value="InterPro"/>
</dbReference>
<keyword evidence="4 8" id="KW-0678">Repressor</keyword>
<dbReference type="GO" id="GO:0005737">
    <property type="term" value="C:cytoplasm"/>
    <property type="evidence" value="ECO:0007669"/>
    <property type="project" value="UniProtKB-SubCell"/>
</dbReference>
<evidence type="ECO:0000256" key="6">
    <source>
        <dbReference type="ARBA" id="ARBA00023125"/>
    </source>
</evidence>
<keyword evidence="6 8" id="KW-0238">DNA-binding</keyword>
<comment type="caution">
    <text evidence="13">The sequence shown here is derived from an EMBL/GenBank/DDBJ whole genome shotgun (WGS) entry which is preliminary data.</text>
</comment>
<dbReference type="NCBIfam" id="NF002880">
    <property type="entry name" value="PRK03341.1"/>
    <property type="match status" value="1"/>
</dbReference>
<keyword evidence="3 8" id="KW-0963">Cytoplasm</keyword>
<dbReference type="OrthoDB" id="7060358at2"/>
<dbReference type="Pfam" id="PF02863">
    <property type="entry name" value="Arg_repressor_C"/>
    <property type="match status" value="1"/>
</dbReference>
<dbReference type="Gene3D" id="3.30.1360.40">
    <property type="match status" value="1"/>
</dbReference>
<dbReference type="InterPro" id="IPR020899">
    <property type="entry name" value="Arg_repress_C"/>
</dbReference>
<feature type="compositionally biased region" description="Basic and acidic residues" evidence="10">
    <location>
        <begin position="14"/>
        <end position="23"/>
    </location>
</feature>
<evidence type="ECO:0000256" key="1">
    <source>
        <dbReference type="ARBA" id="ARBA00004496"/>
    </source>
</evidence>
<feature type="domain" description="Arginine repressor C-terminal" evidence="12">
    <location>
        <begin position="122"/>
        <end position="187"/>
    </location>
</feature>
<dbReference type="GO" id="GO:0034618">
    <property type="term" value="F:arginine binding"/>
    <property type="evidence" value="ECO:0007669"/>
    <property type="project" value="InterPro"/>
</dbReference>
<dbReference type="Gene3D" id="1.10.10.10">
    <property type="entry name" value="Winged helix-like DNA-binding domain superfamily/Winged helix DNA-binding domain"/>
    <property type="match status" value="1"/>
</dbReference>
<keyword evidence="8" id="KW-0028">Amino-acid biosynthesis</keyword>
<evidence type="ECO:0000313" key="13">
    <source>
        <dbReference type="EMBL" id="RZT85510.1"/>
    </source>
</evidence>
<feature type="region of interest" description="Disordered" evidence="10">
    <location>
        <begin position="1"/>
        <end position="31"/>
    </location>
</feature>
<dbReference type="InterPro" id="IPR036251">
    <property type="entry name" value="Arg_repress_C_sf"/>
</dbReference>
<dbReference type="SUPFAM" id="SSF55252">
    <property type="entry name" value="C-terminal domain of arginine repressor"/>
    <property type="match status" value="1"/>
</dbReference>
<evidence type="ECO:0000256" key="5">
    <source>
        <dbReference type="ARBA" id="ARBA00023015"/>
    </source>
</evidence>
<dbReference type="InterPro" id="IPR001669">
    <property type="entry name" value="Arg_repress"/>
</dbReference>
<dbReference type="RefSeq" id="WP_130289956.1">
    <property type="nucleotide sequence ID" value="NZ_SHKL01000001.1"/>
</dbReference>
<sequence length="189" mass="19786">MTAAPRNQADPEEPERGGDDRPGRAAARPGAATRVARQAAIVDLIWQRAVHSQGELLVLLEHHGIETTQATLSRDLDELGAVKLRGADGGTPVYRIPEDGNPGFGVAHPPQGGTTRLSRLLGELLVSADASGNLAVLRTPPGAAHYLASALDRAALHDVVGTIAGDDTLMVVAREPLTGDQLVALLREL</sequence>
<gene>
    <name evidence="8" type="primary">argR</name>
    <name evidence="13" type="ORF">EV383_2377</name>
</gene>
<dbReference type="GO" id="GO:0006526">
    <property type="term" value="P:L-arginine biosynthetic process"/>
    <property type="evidence" value="ECO:0007669"/>
    <property type="project" value="UniProtKB-UniPathway"/>
</dbReference>
<proteinExistence type="inferred from homology"/>
<evidence type="ECO:0000256" key="2">
    <source>
        <dbReference type="ARBA" id="ARBA00008316"/>
    </source>
</evidence>
<protein>
    <recommendedName>
        <fullName evidence="8 9">Arginine repressor</fullName>
    </recommendedName>
</protein>
<dbReference type="GO" id="GO:1900079">
    <property type="term" value="P:regulation of arginine biosynthetic process"/>
    <property type="evidence" value="ECO:0007669"/>
    <property type="project" value="UniProtKB-UniRule"/>
</dbReference>
<evidence type="ECO:0000256" key="10">
    <source>
        <dbReference type="SAM" id="MobiDB-lite"/>
    </source>
</evidence>
<keyword evidence="14" id="KW-1185">Reference proteome</keyword>
<dbReference type="SUPFAM" id="SSF46785">
    <property type="entry name" value="Winged helix' DNA-binding domain"/>
    <property type="match status" value="1"/>
</dbReference>
<dbReference type="InterPro" id="IPR036390">
    <property type="entry name" value="WH_DNA-bd_sf"/>
</dbReference>
<dbReference type="PANTHER" id="PTHR34471">
    <property type="entry name" value="ARGININE REPRESSOR"/>
    <property type="match status" value="1"/>
</dbReference>
<dbReference type="PANTHER" id="PTHR34471:SF1">
    <property type="entry name" value="ARGININE REPRESSOR"/>
    <property type="match status" value="1"/>
</dbReference>
<evidence type="ECO:0000256" key="9">
    <source>
        <dbReference type="NCBIfam" id="TIGR01529"/>
    </source>
</evidence>
<dbReference type="InterPro" id="IPR036388">
    <property type="entry name" value="WH-like_DNA-bd_sf"/>
</dbReference>
<evidence type="ECO:0000259" key="11">
    <source>
        <dbReference type="Pfam" id="PF01316"/>
    </source>
</evidence>
<organism evidence="13 14">
    <name type="scientific">Pseudonocardia sediminis</name>
    <dbReference type="NCBI Taxonomy" id="1397368"/>
    <lineage>
        <taxon>Bacteria</taxon>
        <taxon>Bacillati</taxon>
        <taxon>Actinomycetota</taxon>
        <taxon>Actinomycetes</taxon>
        <taxon>Pseudonocardiales</taxon>
        <taxon>Pseudonocardiaceae</taxon>
        <taxon>Pseudonocardia</taxon>
    </lineage>
</organism>
<comment type="function">
    <text evidence="8">Regulates arginine biosynthesis genes.</text>
</comment>
<keyword evidence="7 8" id="KW-0804">Transcription</keyword>
<comment type="pathway">
    <text evidence="8">Amino-acid biosynthesis; L-arginine biosynthesis [regulation].</text>
</comment>
<evidence type="ECO:0000256" key="4">
    <source>
        <dbReference type="ARBA" id="ARBA00022491"/>
    </source>
</evidence>
<feature type="domain" description="Arginine repressor DNA-binding" evidence="11">
    <location>
        <begin position="33"/>
        <end position="100"/>
    </location>
</feature>
<accession>A0A4V2FQP1</accession>
<dbReference type="AlphaFoldDB" id="A0A4V2FQP1"/>
<dbReference type="InterPro" id="IPR020900">
    <property type="entry name" value="Arg_repress_DNA-bd"/>
</dbReference>
<evidence type="ECO:0000313" key="14">
    <source>
        <dbReference type="Proteomes" id="UP000291591"/>
    </source>
</evidence>
<dbReference type="Proteomes" id="UP000291591">
    <property type="component" value="Unassembled WGS sequence"/>
</dbReference>
<dbReference type="Pfam" id="PF01316">
    <property type="entry name" value="Arg_repressor"/>
    <property type="match status" value="1"/>
</dbReference>
<name>A0A4V2FQP1_PSEST</name>
<keyword evidence="5 8" id="KW-0805">Transcription regulation</keyword>
<comment type="subcellular location">
    <subcellularLocation>
        <location evidence="1 8">Cytoplasm</location>
    </subcellularLocation>
</comment>
<keyword evidence="8" id="KW-0055">Arginine biosynthesis</keyword>
<dbReference type="HAMAP" id="MF_00173">
    <property type="entry name" value="Arg_repressor"/>
    <property type="match status" value="1"/>
</dbReference>
<evidence type="ECO:0000256" key="8">
    <source>
        <dbReference type="HAMAP-Rule" id="MF_00173"/>
    </source>
</evidence>
<dbReference type="GO" id="GO:0003677">
    <property type="term" value="F:DNA binding"/>
    <property type="evidence" value="ECO:0007669"/>
    <property type="project" value="UniProtKB-KW"/>
</dbReference>
<dbReference type="UniPathway" id="UPA00068"/>
<evidence type="ECO:0000256" key="3">
    <source>
        <dbReference type="ARBA" id="ARBA00022490"/>
    </source>
</evidence>
<evidence type="ECO:0000256" key="7">
    <source>
        <dbReference type="ARBA" id="ARBA00023163"/>
    </source>
</evidence>
<dbReference type="EMBL" id="SHKL01000001">
    <property type="protein sequence ID" value="RZT85510.1"/>
    <property type="molecule type" value="Genomic_DNA"/>
</dbReference>
<reference evidence="13 14" key="1">
    <citation type="submission" date="2019-02" db="EMBL/GenBank/DDBJ databases">
        <title>Sequencing the genomes of 1000 actinobacteria strains.</title>
        <authorList>
            <person name="Klenk H.-P."/>
        </authorList>
    </citation>
    <scope>NUCLEOTIDE SEQUENCE [LARGE SCALE GENOMIC DNA]</scope>
    <source>
        <strain evidence="13 14">DSM 45779</strain>
    </source>
</reference>
<dbReference type="NCBIfam" id="TIGR01529">
    <property type="entry name" value="argR_whole"/>
    <property type="match status" value="1"/>
</dbReference>
<comment type="similarity">
    <text evidence="2 8">Belongs to the ArgR family.</text>
</comment>
<dbReference type="GO" id="GO:0003700">
    <property type="term" value="F:DNA-binding transcription factor activity"/>
    <property type="evidence" value="ECO:0007669"/>
    <property type="project" value="UniProtKB-UniRule"/>
</dbReference>
<evidence type="ECO:0000259" key="12">
    <source>
        <dbReference type="Pfam" id="PF02863"/>
    </source>
</evidence>
<dbReference type="PRINTS" id="PR01467">
    <property type="entry name" value="ARGREPRESSOR"/>
</dbReference>